<reference evidence="5 6" key="1">
    <citation type="submission" date="2016-10" db="EMBL/GenBank/DDBJ databases">
        <title>Pseudoalteromonas amylolytica sp. nov., isolated from the surface seawater.</title>
        <authorList>
            <person name="Wu Y.-H."/>
            <person name="Cheng H."/>
            <person name="Jin X.-B."/>
            <person name="Wang C.-S."/>
            <person name="Xu X.-W."/>
        </authorList>
    </citation>
    <scope>NUCLEOTIDE SEQUENCE [LARGE SCALE GENOMIC DNA]</scope>
    <source>
        <strain evidence="5 6">JCM 12483</strain>
    </source>
</reference>
<dbReference type="InterPro" id="IPR051011">
    <property type="entry name" value="Metal_resp_trans_reg"/>
</dbReference>
<keyword evidence="1" id="KW-0805">Transcription regulation</keyword>
<dbReference type="InterPro" id="IPR036390">
    <property type="entry name" value="WH_DNA-bd_sf"/>
</dbReference>
<dbReference type="STRING" id="327939.BIW53_18630"/>
<dbReference type="AlphaFoldDB" id="A0A1S1N042"/>
<comment type="caution">
    <text evidence="5">The sequence shown here is derived from an EMBL/GenBank/DDBJ whole genome shotgun (WGS) entry which is preliminary data.</text>
</comment>
<keyword evidence="6" id="KW-1185">Reference proteome</keyword>
<dbReference type="CDD" id="cd00090">
    <property type="entry name" value="HTH_ARSR"/>
    <property type="match status" value="1"/>
</dbReference>
<dbReference type="GO" id="GO:0003700">
    <property type="term" value="F:DNA-binding transcription factor activity"/>
    <property type="evidence" value="ECO:0007669"/>
    <property type="project" value="InterPro"/>
</dbReference>
<keyword evidence="3" id="KW-0804">Transcription</keyword>
<evidence type="ECO:0000256" key="1">
    <source>
        <dbReference type="ARBA" id="ARBA00023015"/>
    </source>
</evidence>
<dbReference type="SUPFAM" id="SSF46785">
    <property type="entry name" value="Winged helix' DNA-binding domain"/>
    <property type="match status" value="1"/>
</dbReference>
<sequence>MKIEMAANQLAELGHVTRLEIYRILVRAGHHGLAVSAIQEKLDIPGSTLSHHISRLVKVGLLSQTREGRVLRCQAQYQELERLIDFLSEECCKGCD</sequence>
<dbReference type="InterPro" id="IPR001845">
    <property type="entry name" value="HTH_ArsR_DNA-bd_dom"/>
</dbReference>
<dbReference type="GO" id="GO:0003677">
    <property type="term" value="F:DNA binding"/>
    <property type="evidence" value="ECO:0007669"/>
    <property type="project" value="UniProtKB-KW"/>
</dbReference>
<keyword evidence="2" id="KW-0238">DNA-binding</keyword>
<dbReference type="SMART" id="SM00418">
    <property type="entry name" value="HTH_ARSR"/>
    <property type="match status" value="1"/>
</dbReference>
<feature type="domain" description="HTH arsR-type" evidence="4">
    <location>
        <begin position="1"/>
        <end position="95"/>
    </location>
</feature>
<gene>
    <name evidence="5" type="ORF">BIW53_18630</name>
</gene>
<organism evidence="5 6">
    <name type="scientific">Pseudoalteromonas byunsanensis</name>
    <dbReference type="NCBI Taxonomy" id="327939"/>
    <lineage>
        <taxon>Bacteria</taxon>
        <taxon>Pseudomonadati</taxon>
        <taxon>Pseudomonadota</taxon>
        <taxon>Gammaproteobacteria</taxon>
        <taxon>Alteromonadales</taxon>
        <taxon>Pseudoalteromonadaceae</taxon>
        <taxon>Pseudoalteromonas</taxon>
    </lineage>
</organism>
<dbReference type="EMBL" id="MNAN01000037">
    <property type="protein sequence ID" value="OHU93379.1"/>
    <property type="molecule type" value="Genomic_DNA"/>
</dbReference>
<protein>
    <submittedName>
        <fullName evidence="5">Transcriptional regulator</fullName>
    </submittedName>
</protein>
<evidence type="ECO:0000256" key="2">
    <source>
        <dbReference type="ARBA" id="ARBA00023125"/>
    </source>
</evidence>
<dbReference type="InterPro" id="IPR011991">
    <property type="entry name" value="ArsR-like_HTH"/>
</dbReference>
<dbReference type="Proteomes" id="UP000180253">
    <property type="component" value="Unassembled WGS sequence"/>
</dbReference>
<dbReference type="PANTHER" id="PTHR43132">
    <property type="entry name" value="ARSENICAL RESISTANCE OPERON REPRESSOR ARSR-RELATED"/>
    <property type="match status" value="1"/>
</dbReference>
<dbReference type="PROSITE" id="PS50987">
    <property type="entry name" value="HTH_ARSR_2"/>
    <property type="match status" value="1"/>
</dbReference>
<dbReference type="Gene3D" id="1.10.10.10">
    <property type="entry name" value="Winged helix-like DNA-binding domain superfamily/Winged helix DNA-binding domain"/>
    <property type="match status" value="1"/>
</dbReference>
<accession>A0A1S1N042</accession>
<dbReference type="OrthoDB" id="5297460at2"/>
<dbReference type="Pfam" id="PF12840">
    <property type="entry name" value="HTH_20"/>
    <property type="match status" value="1"/>
</dbReference>
<evidence type="ECO:0000259" key="4">
    <source>
        <dbReference type="PROSITE" id="PS50987"/>
    </source>
</evidence>
<evidence type="ECO:0000256" key="3">
    <source>
        <dbReference type="ARBA" id="ARBA00023163"/>
    </source>
</evidence>
<dbReference type="RefSeq" id="WP_070993534.1">
    <property type="nucleotide sequence ID" value="NZ_CBCSHD010000012.1"/>
</dbReference>
<dbReference type="PANTHER" id="PTHR43132:SF2">
    <property type="entry name" value="ARSENICAL RESISTANCE OPERON REPRESSOR ARSR-RELATED"/>
    <property type="match status" value="1"/>
</dbReference>
<evidence type="ECO:0000313" key="5">
    <source>
        <dbReference type="EMBL" id="OHU93379.1"/>
    </source>
</evidence>
<dbReference type="InterPro" id="IPR036388">
    <property type="entry name" value="WH-like_DNA-bd_sf"/>
</dbReference>
<name>A0A1S1N042_9GAMM</name>
<proteinExistence type="predicted"/>
<evidence type="ECO:0000313" key="6">
    <source>
        <dbReference type="Proteomes" id="UP000180253"/>
    </source>
</evidence>